<dbReference type="RefSeq" id="WP_278200844.1">
    <property type="nucleotide sequence ID" value="NZ_JAOWLT010000002.1"/>
</dbReference>
<dbReference type="GO" id="GO:0003677">
    <property type="term" value="F:DNA binding"/>
    <property type="evidence" value="ECO:0007669"/>
    <property type="project" value="InterPro"/>
</dbReference>
<proteinExistence type="predicted"/>
<dbReference type="AlphaFoldDB" id="A0AAP4DU40"/>
<evidence type="ECO:0000313" key="2">
    <source>
        <dbReference type="EMBL" id="MDG4976234.1"/>
    </source>
</evidence>
<dbReference type="SUPFAM" id="SSF47413">
    <property type="entry name" value="lambda repressor-like DNA-binding domains"/>
    <property type="match status" value="1"/>
</dbReference>
<dbReference type="Proteomes" id="UP001152598">
    <property type="component" value="Unassembled WGS sequence"/>
</dbReference>
<accession>A0AAP4DU40</accession>
<dbReference type="InterPro" id="IPR010982">
    <property type="entry name" value="Lambda_DNA-bd_dom_sf"/>
</dbReference>
<organism evidence="2 3">
    <name type="scientific">Lactococcus lactis</name>
    <dbReference type="NCBI Taxonomy" id="1358"/>
    <lineage>
        <taxon>Bacteria</taxon>
        <taxon>Bacillati</taxon>
        <taxon>Bacillota</taxon>
        <taxon>Bacilli</taxon>
        <taxon>Lactobacillales</taxon>
        <taxon>Streptococcaceae</taxon>
        <taxon>Lactococcus</taxon>
    </lineage>
</organism>
<evidence type="ECO:0000259" key="1">
    <source>
        <dbReference type="PROSITE" id="PS50943"/>
    </source>
</evidence>
<dbReference type="SMART" id="SM00530">
    <property type="entry name" value="HTH_XRE"/>
    <property type="match status" value="1"/>
</dbReference>
<reference evidence="2" key="2">
    <citation type="journal article" date="2023" name="Food Microbiol.">
        <title>Evaluation of the fermentation potential of lactic acid bacteria isolated from herbs, fruits and vegetables as starter cultures in nut-based milk alternatives.</title>
        <authorList>
            <person name="Huang W."/>
            <person name="Dong A."/>
            <person name="Pham H.T."/>
            <person name="Zhou C."/>
            <person name="Huo Z."/>
            <person name="Watjen A.P."/>
            <person name="Prakash S."/>
            <person name="Bang-Berthelsen C.H."/>
            <person name="Turner M.S."/>
        </authorList>
    </citation>
    <scope>NUCLEOTIDE SEQUENCE</scope>
    <source>
        <strain evidence="2">54</strain>
    </source>
</reference>
<dbReference type="CDD" id="cd00093">
    <property type="entry name" value="HTH_XRE"/>
    <property type="match status" value="1"/>
</dbReference>
<protein>
    <submittedName>
        <fullName evidence="2">Helix-turn-helix domain-containing protein</fullName>
    </submittedName>
</protein>
<evidence type="ECO:0000313" key="3">
    <source>
        <dbReference type="Proteomes" id="UP001152598"/>
    </source>
</evidence>
<dbReference type="Gene3D" id="1.10.260.40">
    <property type="entry name" value="lambda repressor-like DNA-binding domains"/>
    <property type="match status" value="1"/>
</dbReference>
<gene>
    <name evidence="2" type="ORF">OGZ50_05760</name>
</gene>
<comment type="caution">
    <text evidence="2">The sequence shown here is derived from an EMBL/GenBank/DDBJ whole genome shotgun (WGS) entry which is preliminary data.</text>
</comment>
<dbReference type="EMBL" id="JAOWLV010000003">
    <property type="protein sequence ID" value="MDG4976234.1"/>
    <property type="molecule type" value="Genomic_DNA"/>
</dbReference>
<name>A0AAP4DU40_9LACT</name>
<reference evidence="2" key="1">
    <citation type="submission" date="2022-10" db="EMBL/GenBank/DDBJ databases">
        <authorList>
            <person name="Turner M.S."/>
            <person name="Huang W."/>
        </authorList>
    </citation>
    <scope>NUCLEOTIDE SEQUENCE</scope>
    <source>
        <strain evidence="2">54</strain>
    </source>
</reference>
<feature type="domain" description="HTH cro/C1-type" evidence="1">
    <location>
        <begin position="12"/>
        <end position="60"/>
    </location>
</feature>
<dbReference type="InterPro" id="IPR001387">
    <property type="entry name" value="Cro/C1-type_HTH"/>
</dbReference>
<dbReference type="PROSITE" id="PS50943">
    <property type="entry name" value="HTH_CROC1"/>
    <property type="match status" value="1"/>
</dbReference>
<sequence length="67" mass="7357">MISNNFLELIGKNKITAKTVSKNTGIAGSTLSKLASDKSDVKLSTLIKLCNYFKCSLSELIEYRPSE</sequence>
<dbReference type="Pfam" id="PF13443">
    <property type="entry name" value="HTH_26"/>
    <property type="match status" value="1"/>
</dbReference>